<dbReference type="OrthoDB" id="5078320at2759"/>
<proteinExistence type="predicted"/>
<feature type="compositionally biased region" description="Low complexity" evidence="1">
    <location>
        <begin position="246"/>
        <end position="258"/>
    </location>
</feature>
<name>A0A6A6RFB3_9PEZI</name>
<feature type="region of interest" description="Disordered" evidence="1">
    <location>
        <begin position="194"/>
        <end position="259"/>
    </location>
</feature>
<dbReference type="Pfam" id="PF23155">
    <property type="entry name" value="DUF7053"/>
    <property type="match status" value="1"/>
</dbReference>
<dbReference type="Proteomes" id="UP000799750">
    <property type="component" value="Unassembled WGS sequence"/>
</dbReference>
<accession>A0A6A6RFB3</accession>
<dbReference type="PANTHER" id="PTHR38117">
    <property type="entry name" value="NACHT AND WD40 DOMAIN PROTEIN"/>
    <property type="match status" value="1"/>
</dbReference>
<dbReference type="InterPro" id="IPR055481">
    <property type="entry name" value="DUF7053"/>
</dbReference>
<evidence type="ECO:0000313" key="3">
    <source>
        <dbReference type="EMBL" id="KAF2503042.1"/>
    </source>
</evidence>
<feature type="compositionally biased region" description="Polar residues" evidence="1">
    <location>
        <begin position="373"/>
        <end position="392"/>
    </location>
</feature>
<evidence type="ECO:0000259" key="2">
    <source>
        <dbReference type="Pfam" id="PF23155"/>
    </source>
</evidence>
<keyword evidence="4" id="KW-1185">Reference proteome</keyword>
<evidence type="ECO:0000256" key="1">
    <source>
        <dbReference type="SAM" id="MobiDB-lite"/>
    </source>
</evidence>
<dbReference type="AlphaFoldDB" id="A0A6A6RFB3"/>
<sequence length="408" mass="45607">MMRKKINYINITPIPSYIPRQLAIDILHSHGEVIQLNPLVLDYKPTKAPREAPADEFYSTWYDITQRIQYVPGTGKLGSGKINFNGCFHDMPWGLQTHIYAPAGVDLRNKWQICGNQPGEPPEQREMGIGAPPEGLYLREDIEIKCNFTMVSFVKKETKAASKILVDRLIKKAELLDAGVLHAMMEDGKLKTLNPADRTSTMPAPMSPHPQSAMPMSPGQQYVLPRSPTNRYRPTTGDGYQPPGSPAYAPQQTAPQYQGVPQTSQNVVMELPGDYYHAPQDSSHLQTPDRYSRASEAASNSPNSNDGRWSVAASDHHSSISSRPTSYASDHGSMRSPGMDQKSFAAELPAMAETREEHDGSRDALKKLEGQDRNSQYPPDQKQNYQQYNPESFSRPPPPPPPKYQEYR</sequence>
<dbReference type="PANTHER" id="PTHR38117:SF2">
    <property type="entry name" value="NACHT AND WD40 DOMAIN PROTEIN"/>
    <property type="match status" value="1"/>
</dbReference>
<evidence type="ECO:0000313" key="4">
    <source>
        <dbReference type="Proteomes" id="UP000799750"/>
    </source>
</evidence>
<feature type="domain" description="DUF7053" evidence="2">
    <location>
        <begin position="3"/>
        <end position="174"/>
    </location>
</feature>
<feature type="compositionally biased region" description="Pro residues" evidence="1">
    <location>
        <begin position="395"/>
        <end position="408"/>
    </location>
</feature>
<reference evidence="3" key="1">
    <citation type="journal article" date="2020" name="Stud. Mycol.">
        <title>101 Dothideomycetes genomes: a test case for predicting lifestyles and emergence of pathogens.</title>
        <authorList>
            <person name="Haridas S."/>
            <person name="Albert R."/>
            <person name="Binder M."/>
            <person name="Bloem J."/>
            <person name="Labutti K."/>
            <person name="Salamov A."/>
            <person name="Andreopoulos B."/>
            <person name="Baker S."/>
            <person name="Barry K."/>
            <person name="Bills G."/>
            <person name="Bluhm B."/>
            <person name="Cannon C."/>
            <person name="Castanera R."/>
            <person name="Culley D."/>
            <person name="Daum C."/>
            <person name="Ezra D."/>
            <person name="Gonzalez J."/>
            <person name="Henrissat B."/>
            <person name="Kuo A."/>
            <person name="Liang C."/>
            <person name="Lipzen A."/>
            <person name="Lutzoni F."/>
            <person name="Magnuson J."/>
            <person name="Mondo S."/>
            <person name="Nolan M."/>
            <person name="Ohm R."/>
            <person name="Pangilinan J."/>
            <person name="Park H.-J."/>
            <person name="Ramirez L."/>
            <person name="Alfaro M."/>
            <person name="Sun H."/>
            <person name="Tritt A."/>
            <person name="Yoshinaga Y."/>
            <person name="Zwiers L.-H."/>
            <person name="Turgeon B."/>
            <person name="Goodwin S."/>
            <person name="Spatafora J."/>
            <person name="Crous P."/>
            <person name="Grigoriev I."/>
        </authorList>
    </citation>
    <scope>NUCLEOTIDE SEQUENCE</scope>
    <source>
        <strain evidence="3">CBS 269.34</strain>
    </source>
</reference>
<dbReference type="EMBL" id="MU004181">
    <property type="protein sequence ID" value="KAF2503042.1"/>
    <property type="molecule type" value="Genomic_DNA"/>
</dbReference>
<feature type="compositionally biased region" description="Low complexity" evidence="1">
    <location>
        <begin position="294"/>
        <end position="305"/>
    </location>
</feature>
<organism evidence="3 4">
    <name type="scientific">Lophium mytilinum</name>
    <dbReference type="NCBI Taxonomy" id="390894"/>
    <lineage>
        <taxon>Eukaryota</taxon>
        <taxon>Fungi</taxon>
        <taxon>Dikarya</taxon>
        <taxon>Ascomycota</taxon>
        <taxon>Pezizomycotina</taxon>
        <taxon>Dothideomycetes</taxon>
        <taxon>Pleosporomycetidae</taxon>
        <taxon>Mytilinidiales</taxon>
        <taxon>Mytilinidiaceae</taxon>
        <taxon>Lophium</taxon>
    </lineage>
</organism>
<feature type="compositionally biased region" description="Basic and acidic residues" evidence="1">
    <location>
        <begin position="353"/>
        <end position="372"/>
    </location>
</feature>
<feature type="compositionally biased region" description="Polar residues" evidence="1">
    <location>
        <begin position="319"/>
        <end position="328"/>
    </location>
</feature>
<gene>
    <name evidence="3" type="ORF">BU16DRAFT_521673</name>
</gene>
<feature type="region of interest" description="Disordered" evidence="1">
    <location>
        <begin position="274"/>
        <end position="408"/>
    </location>
</feature>
<protein>
    <recommendedName>
        <fullName evidence="2">DUF7053 domain-containing protein</fullName>
    </recommendedName>
</protein>